<evidence type="ECO:0000313" key="3">
    <source>
        <dbReference type="Proteomes" id="UP000192578"/>
    </source>
</evidence>
<dbReference type="EMBL" id="MTYJ01000068">
    <property type="protein sequence ID" value="OQV16925.1"/>
    <property type="molecule type" value="Genomic_DNA"/>
</dbReference>
<organism evidence="2 3">
    <name type="scientific">Hypsibius exemplaris</name>
    <name type="common">Freshwater tardigrade</name>
    <dbReference type="NCBI Taxonomy" id="2072580"/>
    <lineage>
        <taxon>Eukaryota</taxon>
        <taxon>Metazoa</taxon>
        <taxon>Ecdysozoa</taxon>
        <taxon>Tardigrada</taxon>
        <taxon>Eutardigrada</taxon>
        <taxon>Parachela</taxon>
        <taxon>Hypsibioidea</taxon>
        <taxon>Hypsibiidae</taxon>
        <taxon>Hypsibius</taxon>
    </lineage>
</organism>
<feature type="signal peptide" evidence="1">
    <location>
        <begin position="1"/>
        <end position="31"/>
    </location>
</feature>
<comment type="caution">
    <text evidence="2">The sequence shown here is derived from an EMBL/GenBank/DDBJ whole genome shotgun (WGS) entry which is preliminary data.</text>
</comment>
<dbReference type="OrthoDB" id="2094222at2759"/>
<feature type="chain" id="PRO_5012235574" evidence="1">
    <location>
        <begin position="32"/>
        <end position="323"/>
    </location>
</feature>
<proteinExistence type="predicted"/>
<keyword evidence="3" id="KW-1185">Reference proteome</keyword>
<evidence type="ECO:0000313" key="2">
    <source>
        <dbReference type="EMBL" id="OQV16925.1"/>
    </source>
</evidence>
<gene>
    <name evidence="2" type="ORF">BV898_08931</name>
</gene>
<evidence type="ECO:0000256" key="1">
    <source>
        <dbReference type="SAM" id="SignalP"/>
    </source>
</evidence>
<sequence length="323" mass="35527">MTSMHSLLRLTVIGAFLGPLALQGFIGRVLGELPAGYNSMSALEKQQALWEQIEDTSYDSQNMPLPTEDFTMANISKLFDPNYDSVSYLLKSDELPRTRLKLAHPYGSVCMVHFNITNNDTSFTGLFRSGGIGLLRMSSGNMDQTAIAVGLGLKIFISGQNSQNFLLLFTRAGQGSDRNFFANPMSNVIPAEPATPVDGAFEKAILALPGKREENPENGLNIPLFEQASVTSDGTKEEKVVTPYRMTLTPNADLGWASDDTKDFRTHLADIPMGSVLYTVSARRRRGDEDIEIGQLITSGQFVASVYGDKTLFFSHPRTPWKL</sequence>
<protein>
    <submittedName>
        <fullName evidence="2">Uncharacterized protein</fullName>
    </submittedName>
</protein>
<dbReference type="Proteomes" id="UP000192578">
    <property type="component" value="Unassembled WGS sequence"/>
</dbReference>
<accession>A0A1W0WNY8</accession>
<reference evidence="3" key="1">
    <citation type="submission" date="2017-01" db="EMBL/GenBank/DDBJ databases">
        <title>Comparative genomics of anhydrobiosis in the tardigrade Hypsibius dujardini.</title>
        <authorList>
            <person name="Yoshida Y."/>
            <person name="Koutsovoulos G."/>
            <person name="Laetsch D."/>
            <person name="Stevens L."/>
            <person name="Kumar S."/>
            <person name="Horikawa D."/>
            <person name="Ishino K."/>
            <person name="Komine S."/>
            <person name="Tomita M."/>
            <person name="Blaxter M."/>
            <person name="Arakawa K."/>
        </authorList>
    </citation>
    <scope>NUCLEOTIDE SEQUENCE [LARGE SCALE GENOMIC DNA]</scope>
    <source>
        <strain evidence="3">Z151</strain>
    </source>
</reference>
<name>A0A1W0WNY8_HYPEX</name>
<dbReference type="AlphaFoldDB" id="A0A1W0WNY8"/>
<keyword evidence="1" id="KW-0732">Signal</keyword>